<evidence type="ECO:0000256" key="6">
    <source>
        <dbReference type="ARBA" id="ARBA00023134"/>
    </source>
</evidence>
<feature type="compositionally biased region" description="Polar residues" evidence="9">
    <location>
        <begin position="137"/>
        <end position="146"/>
    </location>
</feature>
<evidence type="ECO:0000259" key="11">
    <source>
        <dbReference type="SMART" id="SM00962"/>
    </source>
</evidence>
<dbReference type="EMBL" id="JAHLQL010000001">
    <property type="protein sequence ID" value="MBU5591063.1"/>
    <property type="molecule type" value="Genomic_DNA"/>
</dbReference>
<feature type="domain" description="SRP54-type proteins GTP-binding" evidence="11">
    <location>
        <begin position="261"/>
        <end position="452"/>
    </location>
</feature>
<evidence type="ECO:0000256" key="4">
    <source>
        <dbReference type="ARBA" id="ARBA00022741"/>
    </source>
</evidence>
<dbReference type="PANTHER" id="PTHR43134:SF3">
    <property type="entry name" value="FLAGELLAR BIOSYNTHESIS PROTEIN FLHF"/>
    <property type="match status" value="1"/>
</dbReference>
<evidence type="ECO:0000256" key="7">
    <source>
        <dbReference type="ARBA" id="ARBA00023136"/>
    </source>
</evidence>
<dbReference type="InterPro" id="IPR020006">
    <property type="entry name" value="FlhF"/>
</dbReference>
<keyword evidence="12" id="KW-0282">Flagellum</keyword>
<feature type="region of interest" description="Disordered" evidence="9">
    <location>
        <begin position="134"/>
        <end position="158"/>
    </location>
</feature>
<evidence type="ECO:0000256" key="5">
    <source>
        <dbReference type="ARBA" id="ARBA00022927"/>
    </source>
</evidence>
<dbReference type="InterPro" id="IPR000897">
    <property type="entry name" value="SRP54_GTPase_dom"/>
</dbReference>
<keyword evidence="7" id="KW-0472">Membrane</keyword>
<dbReference type="CDD" id="cd17873">
    <property type="entry name" value="FlhF"/>
    <property type="match status" value="1"/>
</dbReference>
<proteinExistence type="predicted"/>
<keyword evidence="13" id="KW-1185">Reference proteome</keyword>
<gene>
    <name evidence="12" type="primary">flhF</name>
    <name evidence="12" type="ORF">KQI89_04745</name>
</gene>
<dbReference type="Proteomes" id="UP000736583">
    <property type="component" value="Unassembled WGS sequence"/>
</dbReference>
<accession>A0ABS6EYK2</accession>
<feature type="compositionally biased region" description="Basic and acidic residues" evidence="9">
    <location>
        <begin position="147"/>
        <end position="158"/>
    </location>
</feature>
<keyword evidence="12" id="KW-0966">Cell projection</keyword>
<keyword evidence="6" id="KW-0342">GTP-binding</keyword>
<keyword evidence="4" id="KW-0547">Nucleotide-binding</keyword>
<evidence type="ECO:0000256" key="8">
    <source>
        <dbReference type="NCBIfam" id="TIGR03499"/>
    </source>
</evidence>
<evidence type="ECO:0000256" key="2">
    <source>
        <dbReference type="ARBA" id="ARBA00022448"/>
    </source>
</evidence>
<feature type="domain" description="AAA+ ATPase" evidence="10">
    <location>
        <begin position="260"/>
        <end position="406"/>
    </location>
</feature>
<evidence type="ECO:0000259" key="10">
    <source>
        <dbReference type="SMART" id="SM00382"/>
    </source>
</evidence>
<evidence type="ECO:0000256" key="1">
    <source>
        <dbReference type="ARBA" id="ARBA00004413"/>
    </source>
</evidence>
<protein>
    <recommendedName>
        <fullName evidence="8">Flagellar biosynthesis protein FlhF</fullName>
    </recommendedName>
</protein>
<comment type="caution">
    <text evidence="12">The sequence shown here is derived from an EMBL/GenBank/DDBJ whole genome shotgun (WGS) entry which is preliminary data.</text>
</comment>
<dbReference type="SMART" id="SM00382">
    <property type="entry name" value="AAA"/>
    <property type="match status" value="1"/>
</dbReference>
<dbReference type="PANTHER" id="PTHR43134">
    <property type="entry name" value="SIGNAL RECOGNITION PARTICLE RECEPTOR SUBUNIT ALPHA"/>
    <property type="match status" value="1"/>
</dbReference>
<evidence type="ECO:0000256" key="9">
    <source>
        <dbReference type="SAM" id="MobiDB-lite"/>
    </source>
</evidence>
<evidence type="ECO:0000313" key="13">
    <source>
        <dbReference type="Proteomes" id="UP000736583"/>
    </source>
</evidence>
<dbReference type="Pfam" id="PF00448">
    <property type="entry name" value="SRP54"/>
    <property type="match status" value="1"/>
</dbReference>
<keyword evidence="5" id="KW-0653">Protein transport</keyword>
<dbReference type="RefSeq" id="WP_216456105.1">
    <property type="nucleotide sequence ID" value="NZ_JAHLQL010000001.1"/>
</dbReference>
<dbReference type="InterPro" id="IPR047040">
    <property type="entry name" value="FlhF__GTPase_dom"/>
</dbReference>
<evidence type="ECO:0000256" key="3">
    <source>
        <dbReference type="ARBA" id="ARBA00022475"/>
    </source>
</evidence>
<name>A0ABS6EYK2_9CLOT</name>
<sequence>MIIKKYIVNNMNEAMTRIRYELGKEAVIVSQRKIRKPGIKGFFSKKIIEVTAAVENPSEGNNEDSMQNSLDAIRNIITKENQKELNTISKNTEDFSKNEKEESSNIDTSNSVLNAYKESLKNVAISRNIKDEPETIKYNSNPNVSQDIKDHNKNREKQSDKNDILMREMQEMKSILSKIAVKSDTSIGDNAIERNNKEDKLHEDLEGKKIYNFLKELDMEESLIDGIIKDVKSMEEPIEMKEKIRNIILKKVEISSNNSFQNKVVLVGPTGVGKTTTIAKLAGKMALLEKKKVGLITVDTYRIGAVEQLRTYADIMSIPFKVVINQKEMEEAINFMEDRDVVLIDTTGRSSKNIMQISELRAYIDKVSTENIHLVISCTTKNKDIESIVEGYKVLNYNNVIITKLDETSSYGSILHILNRADRPLSLVTTGQNVPDDIKVMDKEELSNLILGEDNIC</sequence>
<dbReference type="SMART" id="SM00962">
    <property type="entry name" value="SRP54"/>
    <property type="match status" value="1"/>
</dbReference>
<evidence type="ECO:0000313" key="12">
    <source>
        <dbReference type="EMBL" id="MBU5591063.1"/>
    </source>
</evidence>
<keyword evidence="3" id="KW-1003">Cell membrane</keyword>
<organism evidence="12 13">
    <name type="scientific">Clostridium simiarum</name>
    <dbReference type="NCBI Taxonomy" id="2841506"/>
    <lineage>
        <taxon>Bacteria</taxon>
        <taxon>Bacillati</taxon>
        <taxon>Bacillota</taxon>
        <taxon>Clostridia</taxon>
        <taxon>Eubacteriales</taxon>
        <taxon>Clostridiaceae</taxon>
        <taxon>Clostridium</taxon>
    </lineage>
</organism>
<dbReference type="InterPro" id="IPR003593">
    <property type="entry name" value="AAA+_ATPase"/>
</dbReference>
<keyword evidence="2" id="KW-0813">Transport</keyword>
<dbReference type="NCBIfam" id="TIGR03499">
    <property type="entry name" value="FlhF"/>
    <property type="match status" value="1"/>
</dbReference>
<reference evidence="12 13" key="1">
    <citation type="submission" date="2021-06" db="EMBL/GenBank/DDBJ databases">
        <authorList>
            <person name="Sun Q."/>
            <person name="Li D."/>
        </authorList>
    </citation>
    <scope>NUCLEOTIDE SEQUENCE [LARGE SCALE GENOMIC DNA]</scope>
    <source>
        <strain evidence="12 13">MSJ-4</strain>
    </source>
</reference>
<comment type="subcellular location">
    <subcellularLocation>
        <location evidence="1">Cell membrane</location>
        <topology evidence="1">Peripheral membrane protein</topology>
        <orientation evidence="1">Cytoplasmic side</orientation>
    </subcellularLocation>
</comment>
<keyword evidence="12" id="KW-0969">Cilium</keyword>